<comment type="caution">
    <text evidence="2">The sequence shown here is derived from an EMBL/GenBank/DDBJ whole genome shotgun (WGS) entry which is preliminary data.</text>
</comment>
<name>A0AB34ITR9_PRYPA</name>
<evidence type="ECO:0000313" key="3">
    <source>
        <dbReference type="Proteomes" id="UP001515480"/>
    </source>
</evidence>
<dbReference type="Proteomes" id="UP001515480">
    <property type="component" value="Unassembled WGS sequence"/>
</dbReference>
<reference evidence="2 3" key="1">
    <citation type="journal article" date="2024" name="Science">
        <title>Giant polyketide synthase enzymes in the biosynthesis of giant marine polyether toxins.</title>
        <authorList>
            <person name="Fallon T.R."/>
            <person name="Shende V.V."/>
            <person name="Wierzbicki I.H."/>
            <person name="Pendleton A.L."/>
            <person name="Watervoot N.F."/>
            <person name="Auber R.P."/>
            <person name="Gonzalez D.J."/>
            <person name="Wisecaver J.H."/>
            <person name="Moore B.S."/>
        </authorList>
    </citation>
    <scope>NUCLEOTIDE SEQUENCE [LARGE SCALE GENOMIC DNA]</scope>
    <source>
        <strain evidence="2 3">12B1</strain>
    </source>
</reference>
<keyword evidence="3" id="KW-1185">Reference proteome</keyword>
<evidence type="ECO:0000313" key="2">
    <source>
        <dbReference type="EMBL" id="KAL1504370.1"/>
    </source>
</evidence>
<proteinExistence type="predicted"/>
<accession>A0AB34ITR9</accession>
<protein>
    <submittedName>
        <fullName evidence="2">Uncharacterized protein</fullName>
    </submittedName>
</protein>
<feature type="region of interest" description="Disordered" evidence="1">
    <location>
        <begin position="25"/>
        <end position="44"/>
    </location>
</feature>
<evidence type="ECO:0000256" key="1">
    <source>
        <dbReference type="SAM" id="MobiDB-lite"/>
    </source>
</evidence>
<dbReference type="AlphaFoldDB" id="A0AB34ITR9"/>
<organism evidence="2 3">
    <name type="scientific">Prymnesium parvum</name>
    <name type="common">Toxic golden alga</name>
    <dbReference type="NCBI Taxonomy" id="97485"/>
    <lineage>
        <taxon>Eukaryota</taxon>
        <taxon>Haptista</taxon>
        <taxon>Haptophyta</taxon>
        <taxon>Prymnesiophyceae</taxon>
        <taxon>Prymnesiales</taxon>
        <taxon>Prymnesiaceae</taxon>
        <taxon>Prymnesium</taxon>
    </lineage>
</organism>
<sequence length="66" mass="7088">MAPPAPDEPPLDEETPWVAAWDESGLPVSDESFPPASGFSQGTHEHNITAHNTHARERGLLTSARA</sequence>
<gene>
    <name evidence="2" type="ORF">AB1Y20_010776</name>
</gene>
<dbReference type="EMBL" id="JBGBPQ010000020">
    <property type="protein sequence ID" value="KAL1504370.1"/>
    <property type="molecule type" value="Genomic_DNA"/>
</dbReference>